<name>A0A5B7HNG8_PORTR</name>
<comment type="caution">
    <text evidence="2">The sequence shown here is derived from an EMBL/GenBank/DDBJ whole genome shotgun (WGS) entry which is preliminary data.</text>
</comment>
<proteinExistence type="predicted"/>
<feature type="compositionally biased region" description="Basic and acidic residues" evidence="1">
    <location>
        <begin position="148"/>
        <end position="161"/>
    </location>
</feature>
<organism evidence="2 3">
    <name type="scientific">Portunus trituberculatus</name>
    <name type="common">Swimming crab</name>
    <name type="synonym">Neptunus trituberculatus</name>
    <dbReference type="NCBI Taxonomy" id="210409"/>
    <lineage>
        <taxon>Eukaryota</taxon>
        <taxon>Metazoa</taxon>
        <taxon>Ecdysozoa</taxon>
        <taxon>Arthropoda</taxon>
        <taxon>Crustacea</taxon>
        <taxon>Multicrustacea</taxon>
        <taxon>Malacostraca</taxon>
        <taxon>Eumalacostraca</taxon>
        <taxon>Eucarida</taxon>
        <taxon>Decapoda</taxon>
        <taxon>Pleocyemata</taxon>
        <taxon>Brachyura</taxon>
        <taxon>Eubrachyura</taxon>
        <taxon>Portunoidea</taxon>
        <taxon>Portunidae</taxon>
        <taxon>Portuninae</taxon>
        <taxon>Portunus</taxon>
    </lineage>
</organism>
<keyword evidence="3" id="KW-1185">Reference proteome</keyword>
<evidence type="ECO:0000313" key="3">
    <source>
        <dbReference type="Proteomes" id="UP000324222"/>
    </source>
</evidence>
<accession>A0A5B7HNG8</accession>
<feature type="region of interest" description="Disordered" evidence="1">
    <location>
        <begin position="142"/>
        <end position="170"/>
    </location>
</feature>
<dbReference type="AlphaFoldDB" id="A0A5B7HNG8"/>
<evidence type="ECO:0000313" key="2">
    <source>
        <dbReference type="EMBL" id="MPC71269.1"/>
    </source>
</evidence>
<dbReference type="EMBL" id="VSRR010032608">
    <property type="protein sequence ID" value="MPC71269.1"/>
    <property type="molecule type" value="Genomic_DNA"/>
</dbReference>
<gene>
    <name evidence="2" type="ORF">E2C01_065542</name>
</gene>
<sequence>MGFRRPGGQFWVVCLERVASQLREPQFITLADAQLTGYPPAAMRRQMPRGECTFMLHCFASTPPAPPPLSSRRDFLTAGVILMSSWPRRYRGNGHEAAGEATACGNSAAARLTPLRCNGPITIFYYWLDVWECGGGAGRGRWRGRGGLAERGRLPGDETAKRPYKRTLAP</sequence>
<evidence type="ECO:0000256" key="1">
    <source>
        <dbReference type="SAM" id="MobiDB-lite"/>
    </source>
</evidence>
<dbReference type="Proteomes" id="UP000324222">
    <property type="component" value="Unassembled WGS sequence"/>
</dbReference>
<reference evidence="2 3" key="1">
    <citation type="submission" date="2019-05" db="EMBL/GenBank/DDBJ databases">
        <title>Another draft genome of Portunus trituberculatus and its Hox gene families provides insights of decapod evolution.</title>
        <authorList>
            <person name="Jeong J.-H."/>
            <person name="Song I."/>
            <person name="Kim S."/>
            <person name="Choi T."/>
            <person name="Kim D."/>
            <person name="Ryu S."/>
            <person name="Kim W."/>
        </authorList>
    </citation>
    <scope>NUCLEOTIDE SEQUENCE [LARGE SCALE GENOMIC DNA]</scope>
    <source>
        <tissue evidence="2">Muscle</tissue>
    </source>
</reference>
<protein>
    <submittedName>
        <fullName evidence="2">Uncharacterized protein</fullName>
    </submittedName>
</protein>